<proteinExistence type="predicted"/>
<evidence type="ECO:0000313" key="4">
    <source>
        <dbReference type="Proteomes" id="UP000610527"/>
    </source>
</evidence>
<accession>A0ABX2LTE9</accession>
<dbReference type="EMBL" id="JABVEG010000007">
    <property type="protein sequence ID" value="NUI83167.1"/>
    <property type="molecule type" value="Genomic_DNA"/>
</dbReference>
<dbReference type="Gene3D" id="3.10.570.10">
    <property type="entry name" value="sex pheromone staph- cam373 precursor domain"/>
    <property type="match status" value="1"/>
</dbReference>
<name>A0ABX2LTE9_9STAP</name>
<dbReference type="RefSeq" id="WP_053030387.1">
    <property type="nucleotide sequence ID" value="NZ_CUEE01000007.1"/>
</dbReference>
<feature type="region of interest" description="Disordered" evidence="1">
    <location>
        <begin position="128"/>
        <end position="159"/>
    </location>
</feature>
<protein>
    <submittedName>
        <fullName evidence="3">CamS family sex pheromone protein</fullName>
    </submittedName>
</protein>
<comment type="caution">
    <text evidence="3">The sequence shown here is derived from an EMBL/GenBank/DDBJ whole genome shotgun (WGS) entry which is preliminary data.</text>
</comment>
<dbReference type="PROSITE" id="PS51257">
    <property type="entry name" value="PROKAR_LIPOPROTEIN"/>
    <property type="match status" value="1"/>
</dbReference>
<feature type="signal peptide" evidence="2">
    <location>
        <begin position="1"/>
        <end position="16"/>
    </location>
</feature>
<feature type="region of interest" description="Disordered" evidence="1">
    <location>
        <begin position="23"/>
        <end position="48"/>
    </location>
</feature>
<reference evidence="3 4" key="1">
    <citation type="submission" date="2020-06" db="EMBL/GenBank/DDBJ databases">
        <title>Staphylococcus borealis sp. nov. -A novel member of the Staphylococcaceae family isolated from skin and blood in humans.</title>
        <authorList>
            <person name="Pain M."/>
            <person name="Wolden R."/>
            <person name="Jaen-Luchoro D."/>
            <person name="Salva-Serra F."/>
            <person name="Iglesias B.P."/>
            <person name="Karlsson R."/>
            <person name="Klingenberg C."/>
            <person name="Cavanagh J.P."/>
        </authorList>
    </citation>
    <scope>NUCLEOTIDE SEQUENCE [LARGE SCALE GENOMIC DNA]</scope>
    <source>
        <strain evidence="3 4">58-22</strain>
    </source>
</reference>
<dbReference type="CDD" id="cd13440">
    <property type="entry name" value="CamS_repeat_2"/>
    <property type="match status" value="1"/>
</dbReference>
<feature type="compositionally biased region" description="Basic and acidic residues" evidence="1">
    <location>
        <begin position="128"/>
        <end position="137"/>
    </location>
</feature>
<keyword evidence="4" id="KW-1185">Reference proteome</keyword>
<feature type="compositionally biased region" description="Basic and acidic residues" evidence="1">
    <location>
        <begin position="150"/>
        <end position="159"/>
    </location>
</feature>
<keyword evidence="2" id="KW-0732">Signal</keyword>
<evidence type="ECO:0000256" key="2">
    <source>
        <dbReference type="SAM" id="SignalP"/>
    </source>
</evidence>
<organism evidence="3 4">
    <name type="scientific">Staphylococcus borealis</name>
    <dbReference type="NCBI Taxonomy" id="2742203"/>
    <lineage>
        <taxon>Bacteria</taxon>
        <taxon>Bacillati</taxon>
        <taxon>Bacillota</taxon>
        <taxon>Bacilli</taxon>
        <taxon>Bacillales</taxon>
        <taxon>Staphylococcaceae</taxon>
        <taxon>Staphylococcus</taxon>
    </lineage>
</organism>
<dbReference type="InterPro" id="IPR011426">
    <property type="entry name" value="CamS"/>
</dbReference>
<evidence type="ECO:0000313" key="3">
    <source>
        <dbReference type="EMBL" id="NUI83167.1"/>
    </source>
</evidence>
<dbReference type="PIRSF" id="PIRSF012509">
    <property type="entry name" value="CamS"/>
    <property type="match status" value="1"/>
</dbReference>
<dbReference type="Pfam" id="PF07537">
    <property type="entry name" value="CamS"/>
    <property type="match status" value="1"/>
</dbReference>
<feature type="compositionally biased region" description="Polar residues" evidence="1">
    <location>
        <begin position="38"/>
        <end position="48"/>
    </location>
</feature>
<gene>
    <name evidence="3" type="ORF">HUN84_10620</name>
</gene>
<dbReference type="Proteomes" id="UP000610527">
    <property type="component" value="Unassembled WGS sequence"/>
</dbReference>
<dbReference type="GeneID" id="74186787"/>
<evidence type="ECO:0000256" key="1">
    <source>
        <dbReference type="SAM" id="MobiDB-lite"/>
    </source>
</evidence>
<dbReference type="CDD" id="cd13441">
    <property type="entry name" value="CamS_repeat_1"/>
    <property type="match status" value="1"/>
</dbReference>
<feature type="chain" id="PRO_5046129166" evidence="2">
    <location>
        <begin position="17"/>
        <end position="401"/>
    </location>
</feature>
<sequence>MKRTLFLILTSLVLLAACGNDNDNKNNQSVNKQESKSDSNNVKTIATDKNVQGDNYRTILPFKESKARGVLQDNMANSYNGDDFESGLLKLSKDVFPTDDYLYQDGQYLDKDTINSYLNPKYTKKEIDKMSDKEKESNNASENLGLNPSHKGEDDPEKIAEQSPAYLSNILEQDFYDSGDTKGKNIKGMTIGLAMNSVYYYQKEKDGETYSKELDDKEIEKQGKQMASEILTRLRANDDLKDIPIHFAIYKQSDQNSITPGEFIANTTVDDDQTKINKWNKIDQVSALLPSSTAEKYNENLNNNFKQFNNNLQSYFTNFTQAVGKVKFEGKKPTQLTIDLPIDYYGQAETIGITQYVTEQAQKYFDNIDSYEIRIKDGNTPRALISKSKEDKEPQVHIYNN</sequence>